<protein>
    <submittedName>
        <fullName evidence="2">Uncharacterized protein</fullName>
    </submittedName>
</protein>
<evidence type="ECO:0000313" key="3">
    <source>
        <dbReference type="Proteomes" id="UP000770717"/>
    </source>
</evidence>
<sequence>DTYEPDGYNPEAPSLTNTGRTGYRQFFTRAQTQRPNLIGLTSCDMDTAPRAANIVIQTEPPASTPVNSNLNRVVVEPDRKRAMGSTNDGPFAKKPWMDK</sequence>
<dbReference type="AlphaFoldDB" id="A0A8J6E7I8"/>
<comment type="caution">
    <text evidence="2">The sequence shown here is derived from an EMBL/GenBank/DDBJ whole genome shotgun (WGS) entry which is preliminary data.</text>
</comment>
<feature type="region of interest" description="Disordered" evidence="1">
    <location>
        <begin position="1"/>
        <end position="21"/>
    </location>
</feature>
<evidence type="ECO:0000256" key="1">
    <source>
        <dbReference type="SAM" id="MobiDB-lite"/>
    </source>
</evidence>
<feature type="region of interest" description="Disordered" evidence="1">
    <location>
        <begin position="76"/>
        <end position="99"/>
    </location>
</feature>
<evidence type="ECO:0000313" key="2">
    <source>
        <dbReference type="EMBL" id="KAG9460718.1"/>
    </source>
</evidence>
<proteinExistence type="predicted"/>
<name>A0A8J6E7I8_ELECQ</name>
<accession>A0A8J6E7I8</accession>
<reference evidence="2" key="1">
    <citation type="thesis" date="2020" institute="ProQuest LLC" country="789 East Eisenhower Parkway, Ann Arbor, MI, USA">
        <title>Comparative Genomics and Chromosome Evolution.</title>
        <authorList>
            <person name="Mudd A.B."/>
        </authorList>
    </citation>
    <scope>NUCLEOTIDE SEQUENCE</scope>
    <source>
        <strain evidence="2">HN-11 Male</strain>
        <tissue evidence="2">Kidney and liver</tissue>
    </source>
</reference>
<organism evidence="2 3">
    <name type="scientific">Eleutherodactylus coqui</name>
    <name type="common">Puerto Rican coqui</name>
    <dbReference type="NCBI Taxonomy" id="57060"/>
    <lineage>
        <taxon>Eukaryota</taxon>
        <taxon>Metazoa</taxon>
        <taxon>Chordata</taxon>
        <taxon>Craniata</taxon>
        <taxon>Vertebrata</taxon>
        <taxon>Euteleostomi</taxon>
        <taxon>Amphibia</taxon>
        <taxon>Batrachia</taxon>
        <taxon>Anura</taxon>
        <taxon>Neobatrachia</taxon>
        <taxon>Hyloidea</taxon>
        <taxon>Eleutherodactylidae</taxon>
        <taxon>Eleutherodactylinae</taxon>
        <taxon>Eleutherodactylus</taxon>
        <taxon>Eleutherodactylus</taxon>
    </lineage>
</organism>
<dbReference type="OrthoDB" id="443401at2759"/>
<feature type="non-terminal residue" evidence="2">
    <location>
        <position position="99"/>
    </location>
</feature>
<dbReference type="EMBL" id="WNTK01044910">
    <property type="protein sequence ID" value="KAG9460718.1"/>
    <property type="molecule type" value="Genomic_DNA"/>
</dbReference>
<keyword evidence="3" id="KW-1185">Reference proteome</keyword>
<gene>
    <name evidence="2" type="ORF">GDO78_019996</name>
</gene>
<dbReference type="Proteomes" id="UP000770717">
    <property type="component" value="Unassembled WGS sequence"/>
</dbReference>